<dbReference type="InterPro" id="IPR005021">
    <property type="entry name" value="Terminase_largesu-like"/>
</dbReference>
<dbReference type="PANTHER" id="PTHR41287">
    <property type="match status" value="1"/>
</dbReference>
<reference evidence="2" key="1">
    <citation type="journal article" date="2016" name="Genome Announc.">
        <title>Draft Genome Sequences of Five Rapidly Growing Mycobacterium Species, M. thermoresistibile, M. fortuitum subsp. acetamidolyticum, M. canariasense, M. brisbanense, and M. novocastrense.</title>
        <authorList>
            <person name="Katahira K."/>
            <person name="Ogura Y."/>
            <person name="Gotoh Y."/>
            <person name="Hayashi T."/>
        </authorList>
    </citation>
    <scope>NUCLEOTIDE SEQUENCE [LARGE SCALE GENOMIC DNA]</scope>
    <source>
        <strain evidence="2">JCM15654</strain>
    </source>
</reference>
<dbReference type="InterPro" id="IPR027417">
    <property type="entry name" value="P-loop_NTPase"/>
</dbReference>
<proteinExistence type="predicted"/>
<dbReference type="Proteomes" id="UP000069620">
    <property type="component" value="Unassembled WGS sequence"/>
</dbReference>
<dbReference type="SUPFAM" id="SSF52540">
    <property type="entry name" value="P-loop containing nucleoside triphosphate hydrolases"/>
    <property type="match status" value="1"/>
</dbReference>
<name>A0A117I5R2_9MYCO</name>
<comment type="caution">
    <text evidence="1">The sequence shown here is derived from an EMBL/GenBank/DDBJ whole genome shotgun (WGS) entry which is preliminary data.</text>
</comment>
<dbReference type="EMBL" id="BCSX01000024">
    <property type="protein sequence ID" value="GAS88895.1"/>
    <property type="molecule type" value="Genomic_DNA"/>
</dbReference>
<dbReference type="STRING" id="146020.RMCB_2991"/>
<protein>
    <submittedName>
        <fullName evidence="1">Phage terminase</fullName>
    </submittedName>
</protein>
<evidence type="ECO:0000313" key="2">
    <source>
        <dbReference type="Proteomes" id="UP000069620"/>
    </source>
</evidence>
<evidence type="ECO:0000313" key="1">
    <source>
        <dbReference type="EMBL" id="GAS88895.1"/>
    </source>
</evidence>
<dbReference type="OrthoDB" id="3197057at2"/>
<keyword evidence="2" id="KW-1185">Reference proteome</keyword>
<dbReference type="PANTHER" id="PTHR41287:SF1">
    <property type="entry name" value="PROTEIN YMFN"/>
    <property type="match status" value="1"/>
</dbReference>
<dbReference type="Gene3D" id="3.40.50.300">
    <property type="entry name" value="P-loop containing nucleotide triphosphate hydrolases"/>
    <property type="match status" value="1"/>
</dbReference>
<organism evidence="1 2">
    <name type="scientific">Mycolicibacterium brisbanense</name>
    <dbReference type="NCBI Taxonomy" id="146020"/>
    <lineage>
        <taxon>Bacteria</taxon>
        <taxon>Bacillati</taxon>
        <taxon>Actinomycetota</taxon>
        <taxon>Actinomycetes</taxon>
        <taxon>Mycobacteriales</taxon>
        <taxon>Mycobacteriaceae</taxon>
        <taxon>Mycolicibacterium</taxon>
    </lineage>
</organism>
<dbReference type="AlphaFoldDB" id="A0A117I5R2"/>
<accession>A0A117I5R2</accession>
<reference evidence="2" key="2">
    <citation type="submission" date="2016-02" db="EMBL/GenBank/DDBJ databases">
        <title>Draft genome sequence of five rapidly growing Mycobacterium species.</title>
        <authorList>
            <person name="Katahira K."/>
            <person name="Gotou Y."/>
            <person name="Iida K."/>
            <person name="Ogura Y."/>
            <person name="Hayashi T."/>
        </authorList>
    </citation>
    <scope>NUCLEOTIDE SEQUENCE [LARGE SCALE GENOMIC DNA]</scope>
    <source>
        <strain evidence="2">JCM15654</strain>
    </source>
</reference>
<dbReference type="RefSeq" id="WP_062829369.1">
    <property type="nucleotide sequence ID" value="NZ_BCSX01000024.1"/>
</dbReference>
<sequence>MAAGPKRAADPTPLPFVSDKVGAERFAQFCAEFLVTPKGHGVGEPMRLRDWQVDMLRPILDPEPRPSVAGIMCPRGTGKTSLMAALGLYELFTGPDGNEIPIVAVDERQAGLTLRPAIRMVELNPALASRCQVYRDHIVIPSKGSTLTALPAEAKRLEGLGTWTLALADEVGVISPDTWDTLLLGLGKLPGATAIGIGTPPNAASSVLLNLRQYAQDHPDDSTFAWVEFSADEFQHHRADCEHCWELACPSLDDFLTRESMRALLNQTPEGKFRRARLCQFITENANPFIDADTWAVLDTGQPIPDRSEVVIALDGSYGGRDSDATALVMGTVSPTPHFDVLAVWENDGSPEWRVPVLEVEQAIRDARTRWRVTELVADPFRWTRTLQVLAAEGLKVTEFPWSPSRTTKATTALYAAATAGKFTHSGNEILTRHVLAATVIESNGGLRIGKASRRRSAAKIDCAAALLMAHSRATWLGSKTKKRTTSFR</sequence>
<gene>
    <name evidence="1" type="ORF">RMCB_2991</name>
</gene>